<dbReference type="EMBL" id="JAINUF010000005">
    <property type="protein sequence ID" value="KAJ8360334.1"/>
    <property type="molecule type" value="Genomic_DNA"/>
</dbReference>
<organism evidence="2 3">
    <name type="scientific">Synaphobranchus kaupii</name>
    <name type="common">Kaup's arrowtooth eel</name>
    <dbReference type="NCBI Taxonomy" id="118154"/>
    <lineage>
        <taxon>Eukaryota</taxon>
        <taxon>Metazoa</taxon>
        <taxon>Chordata</taxon>
        <taxon>Craniata</taxon>
        <taxon>Vertebrata</taxon>
        <taxon>Euteleostomi</taxon>
        <taxon>Actinopterygii</taxon>
        <taxon>Neopterygii</taxon>
        <taxon>Teleostei</taxon>
        <taxon>Anguilliformes</taxon>
        <taxon>Synaphobranchidae</taxon>
        <taxon>Synaphobranchus</taxon>
    </lineage>
</organism>
<feature type="compositionally biased region" description="Polar residues" evidence="1">
    <location>
        <begin position="120"/>
        <end position="133"/>
    </location>
</feature>
<evidence type="ECO:0000313" key="3">
    <source>
        <dbReference type="Proteomes" id="UP001152622"/>
    </source>
</evidence>
<reference evidence="2" key="1">
    <citation type="journal article" date="2023" name="Science">
        <title>Genome structures resolve the early diversification of teleost fishes.</title>
        <authorList>
            <person name="Parey E."/>
            <person name="Louis A."/>
            <person name="Montfort J."/>
            <person name="Bouchez O."/>
            <person name="Roques C."/>
            <person name="Iampietro C."/>
            <person name="Lluch J."/>
            <person name="Castinel A."/>
            <person name="Donnadieu C."/>
            <person name="Desvignes T."/>
            <person name="Floi Bucao C."/>
            <person name="Jouanno E."/>
            <person name="Wen M."/>
            <person name="Mejri S."/>
            <person name="Dirks R."/>
            <person name="Jansen H."/>
            <person name="Henkel C."/>
            <person name="Chen W.J."/>
            <person name="Zahm M."/>
            <person name="Cabau C."/>
            <person name="Klopp C."/>
            <person name="Thompson A.W."/>
            <person name="Robinson-Rechavi M."/>
            <person name="Braasch I."/>
            <person name="Lecointre G."/>
            <person name="Bobe J."/>
            <person name="Postlethwait J.H."/>
            <person name="Berthelot C."/>
            <person name="Roest Crollius H."/>
            <person name="Guiguen Y."/>
        </authorList>
    </citation>
    <scope>NUCLEOTIDE SEQUENCE</scope>
    <source>
        <strain evidence="2">WJC10195</strain>
    </source>
</reference>
<dbReference type="Proteomes" id="UP001152622">
    <property type="component" value="Chromosome 5"/>
</dbReference>
<feature type="region of interest" description="Disordered" evidence="1">
    <location>
        <begin position="113"/>
        <end position="133"/>
    </location>
</feature>
<sequence>MKQVGALQWVLPVTVSEAIGSVTSPRFSAVVSHNPRRPSALVWNSRPLSAQVSAVCVPSVPLWERSKHVRKTCLHEASSAVCHTSHTRYLLTVNKDGTGFSVADKELQRATRNDLVQAEDSPQGQGSRWVQIQ</sequence>
<evidence type="ECO:0000313" key="2">
    <source>
        <dbReference type="EMBL" id="KAJ8360334.1"/>
    </source>
</evidence>
<evidence type="ECO:0000256" key="1">
    <source>
        <dbReference type="SAM" id="MobiDB-lite"/>
    </source>
</evidence>
<name>A0A9Q1FJY6_SYNKA</name>
<protein>
    <submittedName>
        <fullName evidence="2">Uncharacterized protein</fullName>
    </submittedName>
</protein>
<proteinExistence type="predicted"/>
<comment type="caution">
    <text evidence="2">The sequence shown here is derived from an EMBL/GenBank/DDBJ whole genome shotgun (WGS) entry which is preliminary data.</text>
</comment>
<gene>
    <name evidence="2" type="ORF">SKAU_G00168590</name>
</gene>
<dbReference type="AlphaFoldDB" id="A0A9Q1FJY6"/>
<accession>A0A9Q1FJY6</accession>
<keyword evidence="3" id="KW-1185">Reference proteome</keyword>